<reference evidence="4 5" key="1">
    <citation type="submission" date="2015-07" db="EMBL/GenBank/DDBJ databases">
        <title>A draft genome sequence of Mycobacterium wolinskyi.</title>
        <authorList>
            <person name="de Man T.J."/>
            <person name="Perry K.A."/>
            <person name="Coulliette A.D."/>
            <person name="Jensen B."/>
            <person name="Toney N.C."/>
            <person name="Limbago B.M."/>
            <person name="Noble-Wang J."/>
        </authorList>
    </citation>
    <scope>NUCLEOTIDE SEQUENCE [LARGE SCALE GENOMIC DNA]</scope>
    <source>
        <strain evidence="4 5">CDC_01</strain>
    </source>
</reference>
<dbReference type="AlphaFoldDB" id="A0A132PLQ9"/>
<keyword evidence="2 3" id="KW-0143">Chaperone</keyword>
<dbReference type="STRING" id="59750.AWC31_15875"/>
<dbReference type="HAMAP" id="MF_01384">
    <property type="entry name" value="UreD"/>
    <property type="match status" value="1"/>
</dbReference>
<comment type="similarity">
    <text evidence="1 3">Belongs to the UreD family.</text>
</comment>
<comment type="function">
    <text evidence="3">Required for maturation of urease via the functional incorporation of the urease nickel metallocenter.</text>
</comment>
<evidence type="ECO:0000256" key="1">
    <source>
        <dbReference type="ARBA" id="ARBA00007177"/>
    </source>
</evidence>
<evidence type="ECO:0000256" key="3">
    <source>
        <dbReference type="HAMAP-Rule" id="MF_01384"/>
    </source>
</evidence>
<evidence type="ECO:0000313" key="5">
    <source>
        <dbReference type="Proteomes" id="UP000070612"/>
    </source>
</evidence>
<keyword evidence="5" id="KW-1185">Reference proteome</keyword>
<dbReference type="Pfam" id="PF01774">
    <property type="entry name" value="UreD"/>
    <property type="match status" value="1"/>
</dbReference>
<dbReference type="PANTHER" id="PTHR33643">
    <property type="entry name" value="UREASE ACCESSORY PROTEIN D"/>
    <property type="match status" value="1"/>
</dbReference>
<sequence length="277" mass="29141">MTAGALHVDLIGDPAGRTRVARLVQQFPQRVTAPMYLDADDPGRAYLCVQNPSAGVFPGDRLSTRVSAGPGTRLYLTSQSATQVFAPHAGSAGDVARADFDFHVADGAVVEYVPKTVIPQASSRYRQQTAVSVETGGVFIGWESVAAGRIGHGERFRYQSYDLRTTVRCDDAVVARERTLLCPTTTDVTGAGMLGGYDYFAVMTVVAPGSAVTGLIETLRAAVTVDVLCGVSALPGDAGATVRMLAHRAPVLAAAEQALRTAAKCALARLSVPMVRM</sequence>
<dbReference type="EMBL" id="LGTW01000009">
    <property type="protein sequence ID" value="KWX23184.1"/>
    <property type="molecule type" value="Genomic_DNA"/>
</dbReference>
<organism evidence="4 5">
    <name type="scientific">Mycolicibacterium wolinskyi</name>
    <dbReference type="NCBI Taxonomy" id="59750"/>
    <lineage>
        <taxon>Bacteria</taxon>
        <taxon>Bacillati</taxon>
        <taxon>Actinomycetota</taxon>
        <taxon>Actinomycetes</taxon>
        <taxon>Mycobacteriales</taxon>
        <taxon>Mycobacteriaceae</taxon>
        <taxon>Mycolicibacterium</taxon>
    </lineage>
</organism>
<gene>
    <name evidence="3" type="primary">ureD</name>
    <name evidence="4" type="ORF">AFM11_15255</name>
</gene>
<dbReference type="GO" id="GO:0016151">
    <property type="term" value="F:nickel cation binding"/>
    <property type="evidence" value="ECO:0007669"/>
    <property type="project" value="UniProtKB-UniRule"/>
</dbReference>
<dbReference type="GO" id="GO:0005737">
    <property type="term" value="C:cytoplasm"/>
    <property type="evidence" value="ECO:0007669"/>
    <property type="project" value="UniProtKB-SubCell"/>
</dbReference>
<comment type="subunit">
    <text evidence="3">UreD, UreF and UreG form a complex that acts as a GTP-hydrolysis-dependent molecular chaperone, activating the urease apoprotein by helping to assemble the nickel containing metallocenter of UreC. The UreE protein probably delivers the nickel.</text>
</comment>
<dbReference type="Proteomes" id="UP000070612">
    <property type="component" value="Unassembled WGS sequence"/>
</dbReference>
<keyword evidence="3" id="KW-0996">Nickel insertion</keyword>
<name>A0A132PLQ9_9MYCO</name>
<protein>
    <recommendedName>
        <fullName evidence="3">Urease accessory protein UreD</fullName>
    </recommendedName>
</protein>
<dbReference type="PANTHER" id="PTHR33643:SF1">
    <property type="entry name" value="UREASE ACCESSORY PROTEIN D"/>
    <property type="match status" value="1"/>
</dbReference>
<keyword evidence="3" id="KW-0963">Cytoplasm</keyword>
<evidence type="ECO:0000256" key="2">
    <source>
        <dbReference type="ARBA" id="ARBA00023186"/>
    </source>
</evidence>
<comment type="caution">
    <text evidence="4">The sequence shown here is derived from an EMBL/GenBank/DDBJ whole genome shotgun (WGS) entry which is preliminary data.</text>
</comment>
<dbReference type="RefSeq" id="WP_067850163.1">
    <property type="nucleotide sequence ID" value="NZ_LGTW01000009.1"/>
</dbReference>
<proteinExistence type="inferred from homology"/>
<dbReference type="PATRIC" id="fig|59750.3.peg.7164"/>
<comment type="subcellular location">
    <subcellularLocation>
        <location evidence="3">Cytoplasm</location>
    </subcellularLocation>
</comment>
<accession>A0A132PLQ9</accession>
<evidence type="ECO:0000313" key="4">
    <source>
        <dbReference type="EMBL" id="KWX23184.1"/>
    </source>
</evidence>
<dbReference type="InterPro" id="IPR002669">
    <property type="entry name" value="UreD"/>
</dbReference>